<proteinExistence type="predicted"/>
<evidence type="ECO:0000259" key="7">
    <source>
        <dbReference type="Pfam" id="PF13873"/>
    </source>
</evidence>
<keyword evidence="3" id="KW-0805">Transcription regulation</keyword>
<feature type="compositionally biased region" description="Polar residues" evidence="6">
    <location>
        <begin position="254"/>
        <end position="264"/>
    </location>
</feature>
<protein>
    <recommendedName>
        <fullName evidence="2">Regulatory protein zeste</fullName>
    </recommendedName>
</protein>
<comment type="function">
    <text evidence="5">Involved in transvection phenomena (= synapsis-dependent gene expression), where the synaptic pairing of chromosomes carrying genes with which zeste interacts influences the expression of these genes. Zeste binds to DNA and stimulates transcription from a nearby promoter.</text>
</comment>
<evidence type="ECO:0000313" key="9">
    <source>
        <dbReference type="Proteomes" id="UP001152759"/>
    </source>
</evidence>
<accession>A0A9P0AJD7</accession>
<dbReference type="AlphaFoldDB" id="A0A9P0AJD7"/>
<gene>
    <name evidence="8" type="ORF">BEMITA_LOCUS12631</name>
</gene>
<organism evidence="8 9">
    <name type="scientific">Bemisia tabaci</name>
    <name type="common">Sweetpotato whitefly</name>
    <name type="synonym">Aleurodes tabaci</name>
    <dbReference type="NCBI Taxonomy" id="7038"/>
    <lineage>
        <taxon>Eukaryota</taxon>
        <taxon>Metazoa</taxon>
        <taxon>Ecdysozoa</taxon>
        <taxon>Arthropoda</taxon>
        <taxon>Hexapoda</taxon>
        <taxon>Insecta</taxon>
        <taxon>Pterygota</taxon>
        <taxon>Neoptera</taxon>
        <taxon>Paraneoptera</taxon>
        <taxon>Hemiptera</taxon>
        <taxon>Sternorrhyncha</taxon>
        <taxon>Aleyrodoidea</taxon>
        <taxon>Aleyrodidae</taxon>
        <taxon>Aleyrodinae</taxon>
        <taxon>Bemisia</taxon>
    </lineage>
</organism>
<dbReference type="GO" id="GO:0005634">
    <property type="term" value="C:nucleus"/>
    <property type="evidence" value="ECO:0007669"/>
    <property type="project" value="TreeGrafter"/>
</dbReference>
<evidence type="ECO:0000313" key="8">
    <source>
        <dbReference type="EMBL" id="CAH0394320.1"/>
    </source>
</evidence>
<feature type="compositionally biased region" description="Acidic residues" evidence="6">
    <location>
        <begin position="163"/>
        <end position="176"/>
    </location>
</feature>
<feature type="domain" description="Myb/SANT-like DNA-binding" evidence="7">
    <location>
        <begin position="10"/>
        <end position="87"/>
    </location>
</feature>
<evidence type="ECO:0000256" key="3">
    <source>
        <dbReference type="ARBA" id="ARBA00023015"/>
    </source>
</evidence>
<dbReference type="PANTHER" id="PTHR23098">
    <property type="entry name" value="AGAP001331-PA-RELATED"/>
    <property type="match status" value="1"/>
</dbReference>
<sequence>MSERKQGETKKQRMSEAQKTHLITYMVDHSYFAKHGVDPGPNGSDAGAKRWQKLTNELNAIGAATKDASGWKQTWSDMKLRIKKIAAEITNLPTGNSGKPPKKLKPEEELVYHLCGGKDFIGAGTEEELGIALATQQQPQPALDDDADYSWLPPPPPELVREGDEESEDADMPDEQTDTYITDTETIEFDFPELGIQSITLPTSTAPKNSVKLSCQRTQRNNNPEKEQVKSMIPPEIPPKTPQSTPKPAPHSLPSCSKENGTTEVQKEGEKKKSTFVPRKRQRVHDAFMETTGVFSEGMAETRKLTKDDIEAKRKLTESIDRFTGVMERAVEVQERSVEVQERSVEVQERSVEVQERSVEVQERIALALEGCVAVGNQFLQAFLNNQRAE</sequence>
<feature type="compositionally biased region" description="Polar residues" evidence="6">
    <location>
        <begin position="198"/>
        <end position="222"/>
    </location>
</feature>
<evidence type="ECO:0000256" key="1">
    <source>
        <dbReference type="ARBA" id="ARBA00011764"/>
    </source>
</evidence>
<evidence type="ECO:0000256" key="5">
    <source>
        <dbReference type="ARBA" id="ARBA00025466"/>
    </source>
</evidence>
<evidence type="ECO:0000256" key="6">
    <source>
        <dbReference type="SAM" id="MobiDB-lite"/>
    </source>
</evidence>
<dbReference type="EMBL" id="OU963869">
    <property type="protein sequence ID" value="CAH0394320.1"/>
    <property type="molecule type" value="Genomic_DNA"/>
</dbReference>
<name>A0A9P0AJD7_BEMTA</name>
<evidence type="ECO:0000256" key="2">
    <source>
        <dbReference type="ARBA" id="ARBA00016807"/>
    </source>
</evidence>
<keyword evidence="4" id="KW-0804">Transcription</keyword>
<dbReference type="PANTHER" id="PTHR23098:SF16">
    <property type="entry name" value="REGULATORY PROTEIN ZESTE"/>
    <property type="match status" value="1"/>
</dbReference>
<dbReference type="InterPro" id="IPR028002">
    <property type="entry name" value="Myb_DNA-bind_5"/>
</dbReference>
<dbReference type="Pfam" id="PF13873">
    <property type="entry name" value="Myb_DNA-bind_5"/>
    <property type="match status" value="1"/>
</dbReference>
<evidence type="ECO:0000256" key="4">
    <source>
        <dbReference type="ARBA" id="ARBA00023163"/>
    </source>
</evidence>
<feature type="compositionally biased region" description="Pro residues" evidence="6">
    <location>
        <begin position="235"/>
        <end position="251"/>
    </location>
</feature>
<feature type="region of interest" description="Disordered" evidence="6">
    <location>
        <begin position="135"/>
        <end position="176"/>
    </location>
</feature>
<dbReference type="Proteomes" id="UP001152759">
    <property type="component" value="Chromosome 8"/>
</dbReference>
<reference evidence="8" key="1">
    <citation type="submission" date="2021-12" db="EMBL/GenBank/DDBJ databases">
        <authorList>
            <person name="King R."/>
        </authorList>
    </citation>
    <scope>NUCLEOTIDE SEQUENCE</scope>
</reference>
<comment type="subunit">
    <text evidence="1">Self-associates forming complexes of several hundred monomers.</text>
</comment>
<feature type="region of interest" description="Disordered" evidence="6">
    <location>
        <begin position="198"/>
        <end position="283"/>
    </location>
</feature>
<keyword evidence="9" id="KW-1185">Reference proteome</keyword>